<evidence type="ECO:0000256" key="7">
    <source>
        <dbReference type="ARBA" id="ARBA00022840"/>
    </source>
</evidence>
<feature type="transmembrane region" description="Helical" evidence="9">
    <location>
        <begin position="47"/>
        <end position="63"/>
    </location>
</feature>
<evidence type="ECO:0000259" key="10">
    <source>
        <dbReference type="Pfam" id="PF02518"/>
    </source>
</evidence>
<feature type="transmembrane region" description="Helical" evidence="9">
    <location>
        <begin position="116"/>
        <end position="135"/>
    </location>
</feature>
<protein>
    <recommendedName>
        <fullName evidence="2">histidine kinase</fullName>
        <ecNumber evidence="2">2.7.13.3</ecNumber>
    </recommendedName>
</protein>
<keyword evidence="13" id="KW-1185">Reference proteome</keyword>
<name>A0ABU4USN3_9PSEU</name>
<reference evidence="12 13" key="1">
    <citation type="submission" date="2023-11" db="EMBL/GenBank/DDBJ databases">
        <title>Lentzea sokolovensis, sp. nov., Lentzea kristufkii, sp. nov., and Lentzea miocenensis, sp. nov., rare actinobacteria from Sokolov Coal Basin, Miocene lacustrine sediment, Czech Republic.</title>
        <authorList>
            <person name="Lara A."/>
            <person name="Kotroba L."/>
            <person name="Nouioui I."/>
            <person name="Neumann-Schaal M."/>
            <person name="Mast Y."/>
            <person name="Chronakova A."/>
        </authorList>
    </citation>
    <scope>NUCLEOTIDE SEQUENCE [LARGE SCALE GENOMIC DNA]</scope>
    <source>
        <strain evidence="12 13">BCCO 10_0061</strain>
    </source>
</reference>
<dbReference type="InterPro" id="IPR003594">
    <property type="entry name" value="HATPase_dom"/>
</dbReference>
<dbReference type="EC" id="2.7.13.3" evidence="2"/>
<dbReference type="InterPro" id="IPR011712">
    <property type="entry name" value="Sig_transdc_His_kin_sub3_dim/P"/>
</dbReference>
<keyword evidence="4" id="KW-0808">Transferase</keyword>
<comment type="catalytic activity">
    <reaction evidence="1">
        <text>ATP + protein L-histidine = ADP + protein N-phospho-L-histidine.</text>
        <dbReference type="EC" id="2.7.13.3"/>
    </reaction>
</comment>
<keyword evidence="9" id="KW-0812">Transmembrane</keyword>
<evidence type="ECO:0000313" key="13">
    <source>
        <dbReference type="Proteomes" id="UP001285352"/>
    </source>
</evidence>
<evidence type="ECO:0000256" key="2">
    <source>
        <dbReference type="ARBA" id="ARBA00012438"/>
    </source>
</evidence>
<dbReference type="Proteomes" id="UP001285352">
    <property type="component" value="Unassembled WGS sequence"/>
</dbReference>
<keyword evidence="5" id="KW-0547">Nucleotide-binding</keyword>
<dbReference type="GO" id="GO:0016301">
    <property type="term" value="F:kinase activity"/>
    <property type="evidence" value="ECO:0007669"/>
    <property type="project" value="UniProtKB-KW"/>
</dbReference>
<keyword evidence="7" id="KW-0067">ATP-binding</keyword>
<gene>
    <name evidence="12" type="ORF">SK854_06365</name>
</gene>
<comment type="caution">
    <text evidence="12">The sequence shown here is derived from an EMBL/GenBank/DDBJ whole genome shotgun (WGS) entry which is preliminary data.</text>
</comment>
<feature type="transmembrane region" description="Helical" evidence="9">
    <location>
        <begin position="70"/>
        <end position="87"/>
    </location>
</feature>
<dbReference type="Gene3D" id="1.20.5.1930">
    <property type="match status" value="1"/>
</dbReference>
<dbReference type="PANTHER" id="PTHR24421">
    <property type="entry name" value="NITRATE/NITRITE SENSOR PROTEIN NARX-RELATED"/>
    <property type="match status" value="1"/>
</dbReference>
<dbReference type="InterPro" id="IPR050482">
    <property type="entry name" value="Sensor_HK_TwoCompSys"/>
</dbReference>
<evidence type="ECO:0000256" key="6">
    <source>
        <dbReference type="ARBA" id="ARBA00022777"/>
    </source>
</evidence>
<dbReference type="CDD" id="cd16917">
    <property type="entry name" value="HATPase_UhpB-NarQ-NarX-like"/>
    <property type="match status" value="1"/>
</dbReference>
<keyword evidence="6 12" id="KW-0418">Kinase</keyword>
<evidence type="ECO:0000259" key="11">
    <source>
        <dbReference type="Pfam" id="PF07730"/>
    </source>
</evidence>
<dbReference type="Gene3D" id="3.30.565.10">
    <property type="entry name" value="Histidine kinase-like ATPase, C-terminal domain"/>
    <property type="match status" value="1"/>
</dbReference>
<feature type="domain" description="Histidine kinase/HSP90-like ATPase" evidence="10">
    <location>
        <begin position="284"/>
        <end position="371"/>
    </location>
</feature>
<dbReference type="Pfam" id="PF07730">
    <property type="entry name" value="HisKA_3"/>
    <property type="match status" value="1"/>
</dbReference>
<proteinExistence type="predicted"/>
<dbReference type="Pfam" id="PF02518">
    <property type="entry name" value="HATPase_c"/>
    <property type="match status" value="1"/>
</dbReference>
<dbReference type="InterPro" id="IPR036890">
    <property type="entry name" value="HATPase_C_sf"/>
</dbReference>
<feature type="transmembrane region" description="Helical" evidence="9">
    <location>
        <begin position="21"/>
        <end position="41"/>
    </location>
</feature>
<dbReference type="EMBL" id="JAXAVU010000004">
    <property type="protein sequence ID" value="MDX8141725.1"/>
    <property type="molecule type" value="Genomic_DNA"/>
</dbReference>
<sequence>MFAYLRSVWDEPRPARGAAWLWWDWALVAVLLLVAVLETLLRTDLGSRAGSLVVAVVLLPLLLLRRSRPLVAVAVAFGVAAVASLVFGGEPELNVLLFMVLFPFSLFRWGSGREAVIGLVIMFAKVGLSAALGFISVGEAGSGSAVLGTACAIGAAVRYRGRARARELDQVKLLERERLARDLHDTVAHHVSAMAIRAQAGLATAASRPEAATEALGLIESEASRALAEMRTMVRALRHNESADLAPSPTVADVALLASPGKPGPEVDVRIDGSVDDLPKSVGTAIYRLTQESVTNARRHARHATRIEVSVVVSASSVCLCVSDDGDAAGTAVPGHGLIGMMERAELLGGSCEAGPNPGRGWTVTAVLPLTGARG</sequence>
<evidence type="ECO:0000256" key="8">
    <source>
        <dbReference type="ARBA" id="ARBA00023012"/>
    </source>
</evidence>
<dbReference type="RefSeq" id="WP_319974045.1">
    <property type="nucleotide sequence ID" value="NZ_JAXAVU010000004.1"/>
</dbReference>
<reference evidence="12 13" key="2">
    <citation type="submission" date="2023-11" db="EMBL/GenBank/DDBJ databases">
        <authorList>
            <person name="Lara A.C."/>
            <person name="Chronakova A."/>
        </authorList>
    </citation>
    <scope>NUCLEOTIDE SEQUENCE [LARGE SCALE GENOMIC DNA]</scope>
    <source>
        <strain evidence="12 13">BCCO 10_0061</strain>
    </source>
</reference>
<feature type="domain" description="Signal transduction histidine kinase subgroup 3 dimerisation and phosphoacceptor" evidence="11">
    <location>
        <begin position="175"/>
        <end position="240"/>
    </location>
</feature>
<dbReference type="SUPFAM" id="SSF55874">
    <property type="entry name" value="ATPase domain of HSP90 chaperone/DNA topoisomerase II/histidine kinase"/>
    <property type="match status" value="1"/>
</dbReference>
<dbReference type="PANTHER" id="PTHR24421:SF10">
    <property type="entry name" value="NITRATE_NITRITE SENSOR PROTEIN NARQ"/>
    <property type="match status" value="1"/>
</dbReference>
<keyword evidence="9" id="KW-1133">Transmembrane helix</keyword>
<feature type="transmembrane region" description="Helical" evidence="9">
    <location>
        <begin position="93"/>
        <end position="109"/>
    </location>
</feature>
<accession>A0ABU4USN3</accession>
<evidence type="ECO:0000256" key="9">
    <source>
        <dbReference type="SAM" id="Phobius"/>
    </source>
</evidence>
<keyword evidence="3" id="KW-0597">Phosphoprotein</keyword>
<evidence type="ECO:0000313" key="12">
    <source>
        <dbReference type="EMBL" id="MDX8141725.1"/>
    </source>
</evidence>
<evidence type="ECO:0000256" key="3">
    <source>
        <dbReference type="ARBA" id="ARBA00022553"/>
    </source>
</evidence>
<evidence type="ECO:0000256" key="1">
    <source>
        <dbReference type="ARBA" id="ARBA00000085"/>
    </source>
</evidence>
<evidence type="ECO:0000256" key="5">
    <source>
        <dbReference type="ARBA" id="ARBA00022741"/>
    </source>
</evidence>
<keyword evidence="8" id="KW-0902">Two-component regulatory system</keyword>
<organism evidence="12 13">
    <name type="scientific">Lentzea sokolovensis</name>
    <dbReference type="NCBI Taxonomy" id="3095429"/>
    <lineage>
        <taxon>Bacteria</taxon>
        <taxon>Bacillati</taxon>
        <taxon>Actinomycetota</taxon>
        <taxon>Actinomycetes</taxon>
        <taxon>Pseudonocardiales</taxon>
        <taxon>Pseudonocardiaceae</taxon>
        <taxon>Lentzea</taxon>
    </lineage>
</organism>
<keyword evidence="9" id="KW-0472">Membrane</keyword>
<evidence type="ECO:0000256" key="4">
    <source>
        <dbReference type="ARBA" id="ARBA00022679"/>
    </source>
</evidence>